<dbReference type="EMBL" id="LASV01000069">
    <property type="protein sequence ID" value="KKA24285.1"/>
    <property type="molecule type" value="Genomic_DNA"/>
</dbReference>
<feature type="compositionally biased region" description="Polar residues" evidence="1">
    <location>
        <begin position="29"/>
        <end position="42"/>
    </location>
</feature>
<feature type="compositionally biased region" description="Acidic residues" evidence="1">
    <location>
        <begin position="111"/>
        <end position="120"/>
    </location>
</feature>
<dbReference type="Proteomes" id="UP000053958">
    <property type="component" value="Unassembled WGS sequence"/>
</dbReference>
<keyword evidence="3" id="KW-1185">Reference proteome</keyword>
<evidence type="ECO:0000256" key="1">
    <source>
        <dbReference type="SAM" id="MobiDB-lite"/>
    </source>
</evidence>
<dbReference type="RefSeq" id="XP_013330897.1">
    <property type="nucleotide sequence ID" value="XM_013475443.1"/>
</dbReference>
<sequence>MADAPEPENYRGPSNPAIPPRLRYPTFPPLSQSVEEWLSQSRPAEMAASSPQLERPSSSLSESWATLSTSDMHSEDGTRSEQTDIASLIDQNGPDDVASLDDRESNSYGEDNTEDEEDEQSNVSDSQELPQPLLARDEAAVGDSNLTMKAALHHSAESIEFLEPDKWPEVERVELKHTIHILDEDEASDLKSRLPLRFDHSHLAITVQQTMTKQSLDLDKPFHVLYVGNPEFRNIVLDKIGDVLVSSSTDSLGTSSTESSRYHVVPTSFGAGATPNYAELLPIHVQLIVDECVEATSEPQAFRPSAVSLKFKNRPSCTSTWTGSQYHITSPTEWNLPDIAIFFVSDKDSDLAVRTRSLAHTFMERHGIPVMVISEEPLWKKAATDLIPLDYQSLHICLESRRPLTGETVVLRRYPIDLKTFESIAPAQLNRHLASLSGAYQKTPSSVTAQREPLAPPETKPFFDSEKYPKSAIFSAYTERAHELTPILRLVTLAIVFAVAITLGYTAVKALAALFVQIFARSTLSGLTSTTPTAVVPSTELLRHTSFPLKTSPVSEIRPLSHKTDARSTADELMDLSHILAEPPAKADVFQIQVVGDCHVIIKPPSTKKQPKFNVSVSRGEKALPYELSKLFDGVYTMRLNREDAYGLLNVTITVNTKPAVEQTLEVDFGTPWLKIENWKKAAQAVSSQILKDFNTAQTGLSEIYGRLSTDLQIWMGDVVRKSHALRREAGSFSRDSLKRTRGTRDVVLSRSTELSEFIKRVARQQFTAASGVLREHTSVFHQGARPVPSAEEIQVLSSGAEDGAAVDEAETESARLQAGPPPAQGSTAQMTGMMGMVTGISFRNDLRVACKGGNRADCVGIIGKHGTDHVLDDDRTMLFYYDRRAGFIPLFCILMGDFKGNELVLLRRMYFLVEIQVVISYISIAVLTKLKTLLRSCVLDLVSRGVWLRNHLPTSSLFPGDEGNRKFPAVFSDIYCRP</sequence>
<proteinExistence type="predicted"/>
<accession>A0A0F4Z1Q8</accession>
<gene>
    <name evidence="2" type="ORF">T310_1672</name>
</gene>
<dbReference type="OrthoDB" id="439943at2759"/>
<organism evidence="2 3">
    <name type="scientific">Rasamsonia emersonii (strain ATCC 16479 / CBS 393.64 / IMI 116815)</name>
    <dbReference type="NCBI Taxonomy" id="1408163"/>
    <lineage>
        <taxon>Eukaryota</taxon>
        <taxon>Fungi</taxon>
        <taxon>Dikarya</taxon>
        <taxon>Ascomycota</taxon>
        <taxon>Pezizomycotina</taxon>
        <taxon>Eurotiomycetes</taxon>
        <taxon>Eurotiomycetidae</taxon>
        <taxon>Eurotiales</taxon>
        <taxon>Trichocomaceae</taxon>
        <taxon>Rasamsonia</taxon>
    </lineage>
</organism>
<comment type="caution">
    <text evidence="2">The sequence shown here is derived from an EMBL/GenBank/DDBJ whole genome shotgun (WGS) entry which is preliminary data.</text>
</comment>
<protein>
    <submittedName>
        <fullName evidence="2">Uncharacterized protein</fullName>
    </submittedName>
</protein>
<dbReference type="AlphaFoldDB" id="A0A0F4Z1Q8"/>
<evidence type="ECO:0000313" key="3">
    <source>
        <dbReference type="Proteomes" id="UP000053958"/>
    </source>
</evidence>
<name>A0A0F4Z1Q8_RASE3</name>
<reference evidence="2 3" key="1">
    <citation type="submission" date="2015-04" db="EMBL/GenBank/DDBJ databases">
        <authorList>
            <person name="Heijne W.H."/>
            <person name="Fedorova N.D."/>
            <person name="Nierman W.C."/>
            <person name="Vollebregt A.W."/>
            <person name="Zhao Z."/>
            <person name="Wu L."/>
            <person name="Kumar M."/>
            <person name="Stam H."/>
            <person name="van den Berg M.A."/>
            <person name="Pel H.J."/>
        </authorList>
    </citation>
    <scope>NUCLEOTIDE SEQUENCE [LARGE SCALE GENOMIC DNA]</scope>
    <source>
        <strain evidence="2 3">CBS 393.64</strain>
    </source>
</reference>
<feature type="compositionally biased region" description="Low complexity" evidence="1">
    <location>
        <begin position="57"/>
        <end position="70"/>
    </location>
</feature>
<dbReference type="GeneID" id="25314023"/>
<dbReference type="STRING" id="1408163.A0A0F4Z1Q8"/>
<feature type="compositionally biased region" description="Basic and acidic residues" evidence="1">
    <location>
        <begin position="72"/>
        <end position="82"/>
    </location>
</feature>
<feature type="region of interest" description="Disordered" evidence="1">
    <location>
        <begin position="1"/>
        <end position="131"/>
    </location>
</feature>
<evidence type="ECO:0000313" key="2">
    <source>
        <dbReference type="EMBL" id="KKA24285.1"/>
    </source>
</evidence>
<feature type="region of interest" description="Disordered" evidence="1">
    <location>
        <begin position="797"/>
        <end position="828"/>
    </location>
</feature>